<dbReference type="InterPro" id="IPR036390">
    <property type="entry name" value="WH_DNA-bd_sf"/>
</dbReference>
<dbReference type="Proteomes" id="UP000002026">
    <property type="component" value="Chromosome"/>
</dbReference>
<dbReference type="EMBL" id="CP001684">
    <property type="protein sequence ID" value="ACV21230.1"/>
    <property type="molecule type" value="Genomic_DNA"/>
</dbReference>
<dbReference type="Pfam" id="PF00126">
    <property type="entry name" value="HTH_1"/>
    <property type="match status" value="1"/>
</dbReference>
<dbReference type="PANTHER" id="PTHR30432">
    <property type="entry name" value="TRANSCRIPTIONAL REGULATOR MODE"/>
    <property type="match status" value="1"/>
</dbReference>
<dbReference type="AlphaFoldDB" id="C7N1D8"/>
<dbReference type="SUPFAM" id="SSF46785">
    <property type="entry name" value="Winged helix' DNA-binding domain"/>
    <property type="match status" value="1"/>
</dbReference>
<dbReference type="InterPro" id="IPR000847">
    <property type="entry name" value="LysR_HTH_N"/>
</dbReference>
<evidence type="ECO:0000313" key="2">
    <source>
        <dbReference type="EMBL" id="ACV21230.1"/>
    </source>
</evidence>
<dbReference type="GO" id="GO:0003700">
    <property type="term" value="F:DNA-binding transcription factor activity"/>
    <property type="evidence" value="ECO:0007669"/>
    <property type="project" value="InterPro"/>
</dbReference>
<name>C7N1D8_SLAHD</name>
<dbReference type="HOGENOM" id="CLU_125440_3_0_11"/>
<protein>
    <submittedName>
        <fullName evidence="2">Molybdenum-binding protein</fullName>
    </submittedName>
</protein>
<sequence>MTAFNTITPDVRISLQTEKGNFAYGPGIAALCRGVRNTGSLNRAAKNMHMAYSKAWRIIKETEESLGFMLLNRDGARGSTLTDEAVKLLDAYDALSADVQAFAEKRLAEIFEKN</sequence>
<proteinExistence type="predicted"/>
<accession>C7N1D8</accession>
<dbReference type="STRING" id="471855.Shel_01590"/>
<feature type="domain" description="HTH lysR-type" evidence="1">
    <location>
        <begin position="35"/>
        <end position="85"/>
    </location>
</feature>
<keyword evidence="3" id="KW-1185">Reference proteome</keyword>
<evidence type="ECO:0000259" key="1">
    <source>
        <dbReference type="Pfam" id="PF00126"/>
    </source>
</evidence>
<dbReference type="PANTHER" id="PTHR30432:SF1">
    <property type="entry name" value="DNA-BINDING TRANSCRIPTIONAL DUAL REGULATOR MODE"/>
    <property type="match status" value="1"/>
</dbReference>
<dbReference type="Gene3D" id="1.10.10.10">
    <property type="entry name" value="Winged helix-like DNA-binding domain superfamily/Winged helix DNA-binding domain"/>
    <property type="match status" value="1"/>
</dbReference>
<evidence type="ECO:0000313" key="3">
    <source>
        <dbReference type="Proteomes" id="UP000002026"/>
    </source>
</evidence>
<dbReference type="InterPro" id="IPR051815">
    <property type="entry name" value="Molybdate_resp_trans_reg"/>
</dbReference>
<organism evidence="2 3">
    <name type="scientific">Slackia heliotrinireducens (strain ATCC 29202 / DSM 20476 / NCTC 11029 / RHS 1)</name>
    <name type="common">Peptococcus heliotrinreducens</name>
    <dbReference type="NCBI Taxonomy" id="471855"/>
    <lineage>
        <taxon>Bacteria</taxon>
        <taxon>Bacillati</taxon>
        <taxon>Actinomycetota</taxon>
        <taxon>Coriobacteriia</taxon>
        <taxon>Eggerthellales</taxon>
        <taxon>Eggerthellaceae</taxon>
        <taxon>Slackia</taxon>
    </lineage>
</organism>
<reference evidence="2 3" key="1">
    <citation type="journal article" date="2009" name="Stand. Genomic Sci.">
        <title>Complete genome sequence of Slackia heliotrinireducens type strain (RHS 1).</title>
        <authorList>
            <person name="Pukall R."/>
            <person name="Lapidus A."/>
            <person name="Nolan M."/>
            <person name="Copeland A."/>
            <person name="Glavina Del Rio T."/>
            <person name="Lucas S."/>
            <person name="Chen F."/>
            <person name="Tice H."/>
            <person name="Cheng J.F."/>
            <person name="Chertkov O."/>
            <person name="Bruce D."/>
            <person name="Goodwin L."/>
            <person name="Kuske C."/>
            <person name="Brettin T."/>
            <person name="Detter J.C."/>
            <person name="Han C."/>
            <person name="Pitluck S."/>
            <person name="Pati A."/>
            <person name="Mavrommatis K."/>
            <person name="Ivanova N."/>
            <person name="Ovchinnikova G."/>
            <person name="Chen A."/>
            <person name="Palaniappan K."/>
            <person name="Schneider S."/>
            <person name="Rohde M."/>
            <person name="Chain P."/>
            <person name="D'haeseleer P."/>
            <person name="Goker M."/>
            <person name="Bristow J."/>
            <person name="Eisen J.A."/>
            <person name="Markowitz V."/>
            <person name="Kyrpides N.C."/>
            <person name="Klenk H.P."/>
            <person name="Hugenholtz P."/>
        </authorList>
    </citation>
    <scope>NUCLEOTIDE SEQUENCE [LARGE SCALE GENOMIC DNA]</scope>
    <source>
        <strain evidence="3">ATCC 29202 / DSM 20476 / NCTC 11029 / RHS 1</strain>
    </source>
</reference>
<dbReference type="InterPro" id="IPR036388">
    <property type="entry name" value="WH-like_DNA-bd_sf"/>
</dbReference>
<gene>
    <name evidence="2" type="ordered locus">Shel_01590</name>
</gene>
<dbReference type="eggNOG" id="COG2005">
    <property type="taxonomic scope" value="Bacteria"/>
</dbReference>
<dbReference type="KEGG" id="shi:Shel_01590"/>